<dbReference type="SUPFAM" id="SSF46911">
    <property type="entry name" value="Ribosomal protein S18"/>
    <property type="match status" value="1"/>
</dbReference>
<gene>
    <name evidence="8" type="primary">MRPS18A</name>
</gene>
<evidence type="ECO:0000256" key="7">
    <source>
        <dbReference type="ARBA" id="ARBA00071652"/>
    </source>
</evidence>
<dbReference type="GO" id="GO:0005743">
    <property type="term" value="C:mitochondrial inner membrane"/>
    <property type="evidence" value="ECO:0007669"/>
    <property type="project" value="UniProtKB-ARBA"/>
</dbReference>
<keyword evidence="9" id="KW-1185">Reference proteome</keyword>
<dbReference type="GO" id="GO:0005762">
    <property type="term" value="C:mitochondrial large ribosomal subunit"/>
    <property type="evidence" value="ECO:0007669"/>
    <property type="project" value="Ensembl"/>
</dbReference>
<dbReference type="PANTHER" id="PTHR13479">
    <property type="entry name" value="30S RIBOSOMAL PROTEIN S18"/>
    <property type="match status" value="1"/>
</dbReference>
<dbReference type="AlphaFoldDB" id="A0A674I1W9"/>
<dbReference type="InterPro" id="IPR036870">
    <property type="entry name" value="Ribosomal_bS18_sf"/>
</dbReference>
<accession>A0A674I1W9</accession>
<dbReference type="Ensembl" id="ENSTMTT00000003448.1">
    <property type="protein sequence ID" value="ENSTMTP00000003326.1"/>
    <property type="gene ID" value="ENSTMTG00000002483.1"/>
</dbReference>
<dbReference type="GeneTree" id="ENSGT00390000006493"/>
<name>A0A674I1W9_9SAUR</name>
<dbReference type="InterPro" id="IPR001648">
    <property type="entry name" value="Ribosomal_bS18"/>
</dbReference>
<evidence type="ECO:0000256" key="6">
    <source>
        <dbReference type="ARBA" id="ARBA00061060"/>
    </source>
</evidence>
<dbReference type="Pfam" id="PF01084">
    <property type="entry name" value="Ribosomal_S18"/>
    <property type="match status" value="1"/>
</dbReference>
<dbReference type="Gene3D" id="4.10.640.10">
    <property type="entry name" value="Ribosomal protein S18"/>
    <property type="match status" value="1"/>
</dbReference>
<evidence type="ECO:0000313" key="8">
    <source>
        <dbReference type="Ensembl" id="ENSTMTP00000003326.1"/>
    </source>
</evidence>
<dbReference type="PANTHER" id="PTHR13479:SF66">
    <property type="entry name" value="LARGE RIBOSOMAL SUBUNIT PROTEIN ML66"/>
    <property type="match status" value="1"/>
</dbReference>
<sequence>MRPWLQASQTRAAALSPSLPWSLGTVPAPGPRSKMAASQAAALPLPACGPERSGSGSSAGWWGGSGPIPKMAAPGLLRGGWSRLVSGLLGLGGGWARPPARALRQVVEVTEGSTTVIEGKIIEDVKTPTPPNPSGQCPICRWNLKHKYNYEDVLLLSQFIRSDGGMLPRRITGLCLEEHKKVAVCVQMAHRAGLLPNHRPLFPEGHVSKKPKLNRYLTRWSVRSAKPIWKRGPKWCRVPFRVGHPLLMNNINYRQRPVYLNH</sequence>
<evidence type="ECO:0000256" key="1">
    <source>
        <dbReference type="ARBA" id="ARBA00004173"/>
    </source>
</evidence>
<dbReference type="GO" id="GO:0005763">
    <property type="term" value="C:mitochondrial small ribosomal subunit"/>
    <property type="evidence" value="ECO:0007669"/>
    <property type="project" value="Ensembl"/>
</dbReference>
<keyword evidence="2" id="KW-0809">Transit peptide</keyword>
<dbReference type="FunFam" id="4.10.640.10:FF:000011">
    <property type="entry name" value="28S ribosomal protein S18a, mitochondrial"/>
    <property type="match status" value="1"/>
</dbReference>
<reference evidence="8" key="2">
    <citation type="submission" date="2025-09" db="UniProtKB">
        <authorList>
            <consortium name="Ensembl"/>
        </authorList>
    </citation>
    <scope>IDENTIFICATION</scope>
</reference>
<keyword evidence="4" id="KW-0496">Mitochondrion</keyword>
<dbReference type="GO" id="GO:0070181">
    <property type="term" value="F:small ribosomal subunit rRNA binding"/>
    <property type="evidence" value="ECO:0007669"/>
    <property type="project" value="TreeGrafter"/>
</dbReference>
<evidence type="ECO:0000256" key="4">
    <source>
        <dbReference type="ARBA" id="ARBA00023128"/>
    </source>
</evidence>
<organism evidence="8 9">
    <name type="scientific">Terrapene triunguis</name>
    <name type="common">Three-toed box turtle</name>
    <dbReference type="NCBI Taxonomy" id="2587831"/>
    <lineage>
        <taxon>Eukaryota</taxon>
        <taxon>Metazoa</taxon>
        <taxon>Chordata</taxon>
        <taxon>Craniata</taxon>
        <taxon>Vertebrata</taxon>
        <taxon>Euteleostomi</taxon>
        <taxon>Archelosauria</taxon>
        <taxon>Testudinata</taxon>
        <taxon>Testudines</taxon>
        <taxon>Cryptodira</taxon>
        <taxon>Durocryptodira</taxon>
        <taxon>Testudinoidea</taxon>
        <taxon>Emydidae</taxon>
        <taxon>Terrapene</taxon>
    </lineage>
</organism>
<evidence type="ECO:0000313" key="9">
    <source>
        <dbReference type="Proteomes" id="UP000472274"/>
    </source>
</evidence>
<dbReference type="Proteomes" id="UP000472274">
    <property type="component" value="Unplaced"/>
</dbReference>
<evidence type="ECO:0000256" key="3">
    <source>
        <dbReference type="ARBA" id="ARBA00022980"/>
    </source>
</evidence>
<keyword evidence="3" id="KW-0689">Ribosomal protein</keyword>
<keyword evidence="5" id="KW-0687">Ribonucleoprotein</keyword>
<dbReference type="GO" id="GO:0032543">
    <property type="term" value="P:mitochondrial translation"/>
    <property type="evidence" value="ECO:0007669"/>
    <property type="project" value="TreeGrafter"/>
</dbReference>
<comment type="subcellular location">
    <subcellularLocation>
        <location evidence="1">Mitochondrion</location>
    </subcellularLocation>
</comment>
<comment type="similarity">
    <text evidence="6">Belongs to the bacterial ribosomal protein bS18 family. Mitochondrion-specific ribosomal protein mL66 subfamily.</text>
</comment>
<reference evidence="8" key="1">
    <citation type="submission" date="2025-08" db="UniProtKB">
        <authorList>
            <consortium name="Ensembl"/>
        </authorList>
    </citation>
    <scope>IDENTIFICATION</scope>
</reference>
<evidence type="ECO:0000256" key="2">
    <source>
        <dbReference type="ARBA" id="ARBA00022946"/>
    </source>
</evidence>
<proteinExistence type="inferred from homology"/>
<dbReference type="GO" id="GO:0003735">
    <property type="term" value="F:structural constituent of ribosome"/>
    <property type="evidence" value="ECO:0007669"/>
    <property type="project" value="InterPro"/>
</dbReference>
<evidence type="ECO:0000256" key="5">
    <source>
        <dbReference type="ARBA" id="ARBA00023274"/>
    </source>
</evidence>
<dbReference type="InParanoid" id="A0A674I1W9"/>
<protein>
    <recommendedName>
        <fullName evidence="7">Large ribosomal subunit protein mL66</fullName>
    </recommendedName>
</protein>